<dbReference type="EnsemblMetazoa" id="AATE014075-RA">
    <property type="protein sequence ID" value="AATE014075-PA.1"/>
    <property type="gene ID" value="AATE014075"/>
</dbReference>
<evidence type="ECO:0000313" key="1">
    <source>
        <dbReference type="EnsemblMetazoa" id="AATE014075-PA.1"/>
    </source>
</evidence>
<dbReference type="PANTHER" id="PTHR46953:SF1">
    <property type="entry name" value="G-PROTEIN COUPLED RECEPTOR MTH-LIKE 1-RELATED"/>
    <property type="match status" value="1"/>
</dbReference>
<dbReference type="InterPro" id="IPR052808">
    <property type="entry name" value="GPCR_Mth-like"/>
</dbReference>
<dbReference type="PANTHER" id="PTHR46953">
    <property type="entry name" value="G-PROTEIN COUPLED RECEPTOR MTH-LIKE 1-RELATED"/>
    <property type="match status" value="1"/>
</dbReference>
<accession>A0A182J9U2</accession>
<protein>
    <submittedName>
        <fullName evidence="1">Uncharacterized protein</fullName>
    </submittedName>
</protein>
<reference evidence="1" key="1">
    <citation type="submission" date="2022-08" db="UniProtKB">
        <authorList>
            <consortium name="EnsemblMetazoa"/>
        </authorList>
    </citation>
    <scope>IDENTIFICATION</scope>
    <source>
        <strain evidence="1">EBRO</strain>
    </source>
</reference>
<name>A0A182J9U2_ANOAO</name>
<sequence length="129" mass="14551">MTTKHNIPNLKIATSKRFRDLRPTSLEKSQEVCRLRIYEVYAWGVPLVIASVAAILDQLPDSNDTYLRPRFGEAKCWFYEPASDRVPDDGKLHLHPAGIGKLPSNSDKAEIGGRVIFEFIIISQLSQLV</sequence>
<dbReference type="VEuPathDB" id="VectorBase:AATE014075"/>
<dbReference type="AlphaFoldDB" id="A0A182J9U2"/>
<organism evidence="1">
    <name type="scientific">Anopheles atroparvus</name>
    <name type="common">European mosquito</name>
    <dbReference type="NCBI Taxonomy" id="41427"/>
    <lineage>
        <taxon>Eukaryota</taxon>
        <taxon>Metazoa</taxon>
        <taxon>Ecdysozoa</taxon>
        <taxon>Arthropoda</taxon>
        <taxon>Hexapoda</taxon>
        <taxon>Insecta</taxon>
        <taxon>Pterygota</taxon>
        <taxon>Neoptera</taxon>
        <taxon>Endopterygota</taxon>
        <taxon>Diptera</taxon>
        <taxon>Nematocera</taxon>
        <taxon>Culicoidea</taxon>
        <taxon>Culicidae</taxon>
        <taxon>Anophelinae</taxon>
        <taxon>Anopheles</taxon>
    </lineage>
</organism>
<dbReference type="STRING" id="41427.A0A182J9U2"/>
<proteinExistence type="predicted"/>